<accession>A0A8S3YIC9</accession>
<evidence type="ECO:0000313" key="8">
    <source>
        <dbReference type="Proteomes" id="UP000678393"/>
    </source>
</evidence>
<feature type="non-terminal residue" evidence="7">
    <location>
        <position position="1"/>
    </location>
</feature>
<dbReference type="PANTHER" id="PTHR46079:SF2">
    <property type="entry name" value="FERM DOMAIN-CONTAINING PROTEIN"/>
    <property type="match status" value="1"/>
</dbReference>
<dbReference type="OrthoDB" id="10063592at2759"/>
<evidence type="ECO:0000256" key="1">
    <source>
        <dbReference type="ARBA" id="ARBA00004496"/>
    </source>
</evidence>
<comment type="subcellular location">
    <subcellularLocation>
        <location evidence="1">Cytoplasm</location>
    </subcellularLocation>
</comment>
<feature type="domain" description="FERM" evidence="6">
    <location>
        <begin position="1"/>
        <end position="168"/>
    </location>
</feature>
<dbReference type="InterPro" id="IPR000299">
    <property type="entry name" value="FERM_domain"/>
</dbReference>
<keyword evidence="2" id="KW-0963">Cytoplasm</keyword>
<comment type="caution">
    <text evidence="7">The sequence shown here is derived from an EMBL/GenBank/DDBJ whole genome shotgun (WGS) entry which is preliminary data.</text>
</comment>
<feature type="region of interest" description="Disordered" evidence="5">
    <location>
        <begin position="357"/>
        <end position="419"/>
    </location>
</feature>
<feature type="region of interest" description="Disordered" evidence="5">
    <location>
        <begin position="197"/>
        <end position="216"/>
    </location>
</feature>
<evidence type="ECO:0000259" key="6">
    <source>
        <dbReference type="PROSITE" id="PS50057"/>
    </source>
</evidence>
<dbReference type="GO" id="GO:0090162">
    <property type="term" value="P:establishment of epithelial cell polarity"/>
    <property type="evidence" value="ECO:0007669"/>
    <property type="project" value="InterPro"/>
</dbReference>
<name>A0A8S3YIC9_9EUPU</name>
<dbReference type="PANTHER" id="PTHR46079">
    <property type="entry name" value="FERM DOMAIN-CONTAINING PROTEIN 4"/>
    <property type="match status" value="1"/>
</dbReference>
<dbReference type="SMART" id="SM01196">
    <property type="entry name" value="FERM_C"/>
    <property type="match status" value="1"/>
</dbReference>
<proteinExistence type="predicted"/>
<evidence type="ECO:0000256" key="2">
    <source>
        <dbReference type="ARBA" id="ARBA00022490"/>
    </source>
</evidence>
<dbReference type="EMBL" id="CAJHNH020000295">
    <property type="protein sequence ID" value="CAG5116747.1"/>
    <property type="molecule type" value="Genomic_DNA"/>
</dbReference>
<evidence type="ECO:0000313" key="7">
    <source>
        <dbReference type="EMBL" id="CAG5116747.1"/>
    </source>
</evidence>
<dbReference type="PROSITE" id="PS50057">
    <property type="entry name" value="FERM_3"/>
    <property type="match status" value="1"/>
</dbReference>
<dbReference type="AlphaFoldDB" id="A0A8S3YIC9"/>
<keyword evidence="3 4" id="KW-0175">Coiled coil</keyword>
<feature type="non-terminal residue" evidence="7">
    <location>
        <position position="419"/>
    </location>
</feature>
<dbReference type="Pfam" id="PF09380">
    <property type="entry name" value="FERM_C"/>
    <property type="match status" value="1"/>
</dbReference>
<protein>
    <recommendedName>
        <fullName evidence="6">FERM domain-containing protein</fullName>
    </recommendedName>
</protein>
<keyword evidence="8" id="KW-1185">Reference proteome</keyword>
<dbReference type="Gene3D" id="2.30.29.30">
    <property type="entry name" value="Pleckstrin-homology domain (PH domain)/Phosphotyrosine-binding domain (PTB)"/>
    <property type="match status" value="1"/>
</dbReference>
<dbReference type="GO" id="GO:0005737">
    <property type="term" value="C:cytoplasm"/>
    <property type="evidence" value="ECO:0007669"/>
    <property type="project" value="UniProtKB-SubCell"/>
</dbReference>
<feature type="compositionally biased region" description="Basic and acidic residues" evidence="5">
    <location>
        <begin position="357"/>
        <end position="367"/>
    </location>
</feature>
<evidence type="ECO:0000256" key="3">
    <source>
        <dbReference type="ARBA" id="ARBA00023054"/>
    </source>
</evidence>
<organism evidence="7 8">
    <name type="scientific">Candidula unifasciata</name>
    <dbReference type="NCBI Taxonomy" id="100452"/>
    <lineage>
        <taxon>Eukaryota</taxon>
        <taxon>Metazoa</taxon>
        <taxon>Spiralia</taxon>
        <taxon>Lophotrochozoa</taxon>
        <taxon>Mollusca</taxon>
        <taxon>Gastropoda</taxon>
        <taxon>Heterobranchia</taxon>
        <taxon>Euthyneura</taxon>
        <taxon>Panpulmonata</taxon>
        <taxon>Eupulmonata</taxon>
        <taxon>Stylommatophora</taxon>
        <taxon>Helicina</taxon>
        <taxon>Helicoidea</taxon>
        <taxon>Geomitridae</taxon>
        <taxon>Candidula</taxon>
    </lineage>
</organism>
<dbReference type="InterPro" id="IPR041785">
    <property type="entry name" value="FRMD4A/B_FERM_C"/>
</dbReference>
<evidence type="ECO:0000256" key="4">
    <source>
        <dbReference type="SAM" id="Coils"/>
    </source>
</evidence>
<evidence type="ECO:0000256" key="5">
    <source>
        <dbReference type="SAM" id="MobiDB-lite"/>
    </source>
</evidence>
<dbReference type="Proteomes" id="UP000678393">
    <property type="component" value="Unassembled WGS sequence"/>
</dbReference>
<dbReference type="InterPro" id="IPR047176">
    <property type="entry name" value="FRMD4A/B"/>
</dbReference>
<dbReference type="CDD" id="cd13191">
    <property type="entry name" value="FERM_C_FRMD4A_FRMD4B"/>
    <property type="match status" value="1"/>
</dbReference>
<dbReference type="InterPro" id="IPR011993">
    <property type="entry name" value="PH-like_dom_sf"/>
</dbReference>
<gene>
    <name evidence="7" type="ORF">CUNI_LOCUS2305</name>
</gene>
<sequence>EEETREELKKLPVIPTRTLKEHPSIGFCEDRVICFYEKITGTSRGLAIVNYMTIVEKLATYGIHYYDVKDKKDIPWWLGISPKGIAVYDKKDKTTPRKLFTWKNLENLYYRDKKFSIEVHGPKRVSVSRRTFGASNVDVHAWFASTPQLTKCIWSMAVVQHQFYLDRKQSRSQLPSARSMSEIAADLCRSTTSLPGSLGSDLSRSPSSHSLPSLSNSRYDLTIEQSDSLKAEREMYQALKARKEALEESFKKKIEELKLLCLQEGELTGELPPDFPMAPGEQPPVFRRRVGTAFSLSVKNVQDTDQLSTELSKLELEVELQGKITAAAHRLASDKTVSKYVRKQRKQSYTKAFGKLKEMEKKLDDMRKKIRKPASDSQAGRSADDRQTVKGNNQTPDDGSTDGSGDSHNHRAALSPSHS</sequence>
<dbReference type="SUPFAM" id="SSF50729">
    <property type="entry name" value="PH domain-like"/>
    <property type="match status" value="1"/>
</dbReference>
<dbReference type="Pfam" id="PF11819">
    <property type="entry name" value="CUPID"/>
    <property type="match status" value="1"/>
</dbReference>
<feature type="compositionally biased region" description="Low complexity" evidence="5">
    <location>
        <begin position="397"/>
        <end position="406"/>
    </location>
</feature>
<dbReference type="InterPro" id="IPR021774">
    <property type="entry name" value="CUPID"/>
</dbReference>
<feature type="coiled-coil region" evidence="4">
    <location>
        <begin position="229"/>
        <end position="256"/>
    </location>
</feature>
<reference evidence="7" key="1">
    <citation type="submission" date="2021-04" db="EMBL/GenBank/DDBJ databases">
        <authorList>
            <consortium name="Molecular Ecology Group"/>
        </authorList>
    </citation>
    <scope>NUCLEOTIDE SEQUENCE</scope>
</reference>
<dbReference type="InterPro" id="IPR018980">
    <property type="entry name" value="FERM_PH-like_C"/>
</dbReference>